<evidence type="ECO:0000256" key="2">
    <source>
        <dbReference type="SAM" id="Phobius"/>
    </source>
</evidence>
<evidence type="ECO:0000313" key="4">
    <source>
        <dbReference type="Proteomes" id="UP000246991"/>
    </source>
</evidence>
<accession>A0A317T2P5</accession>
<dbReference type="EMBL" id="PYWC01000003">
    <property type="protein sequence ID" value="PWW80470.1"/>
    <property type="molecule type" value="Genomic_DNA"/>
</dbReference>
<evidence type="ECO:0000313" key="3">
    <source>
        <dbReference type="EMBL" id="PWW80470.1"/>
    </source>
</evidence>
<dbReference type="AlphaFoldDB" id="A0A317T2P5"/>
<keyword evidence="2" id="KW-1133">Transmembrane helix</keyword>
<feature type="transmembrane region" description="Helical" evidence="2">
    <location>
        <begin position="169"/>
        <end position="189"/>
    </location>
</feature>
<protein>
    <submittedName>
        <fullName evidence="3">Uncharacterized protein</fullName>
    </submittedName>
</protein>
<name>A0A317T2P5_9PEZI</name>
<dbReference type="OrthoDB" id="5368516at2759"/>
<feature type="transmembrane region" description="Helical" evidence="2">
    <location>
        <begin position="97"/>
        <end position="116"/>
    </location>
</feature>
<keyword evidence="4" id="KW-1185">Reference proteome</keyword>
<sequence length="267" mass="28782">MTAFNIVCAASVVFRILWDARRAYMKRRRRSRREMGDGGMGKKAGGWGNGGGGGRRGGAVAVEEVRDGGEKGGEYAKEGGGEDEMGGGGGLIPAIEIFPLVLGGTMLVQGILLAFVESVGLDGRHITKNCGYLSEVAWVALWITPYMVFSFTLEAFIRAVSQPRFKRRSGTAVASCIVLALALLLATWVPSRTIRPENDICSGQLMSYTDQFAVGGLGIMVVLLPVSVCMGIVVLVRLRKDCVDDRVEKISTGRTVYFLIISVPQWV</sequence>
<proteinExistence type="predicted"/>
<reference evidence="3 4" key="1">
    <citation type="submission" date="2018-03" db="EMBL/GenBank/DDBJ databases">
        <title>Genomes of Pezizomycetes fungi and the evolution of truffles.</title>
        <authorList>
            <person name="Murat C."/>
            <person name="Payen T."/>
            <person name="Noel B."/>
            <person name="Kuo A."/>
            <person name="Martin F.M."/>
        </authorList>
    </citation>
    <scope>NUCLEOTIDE SEQUENCE [LARGE SCALE GENOMIC DNA]</scope>
    <source>
        <strain evidence="3">091103-1</strain>
    </source>
</reference>
<dbReference type="STRING" id="42249.A0A317T2P5"/>
<keyword evidence="2" id="KW-0472">Membrane</keyword>
<comment type="caution">
    <text evidence="3">The sequence shown here is derived from an EMBL/GenBank/DDBJ whole genome shotgun (WGS) entry which is preliminary data.</text>
</comment>
<feature type="transmembrane region" description="Helical" evidence="2">
    <location>
        <begin position="136"/>
        <end position="157"/>
    </location>
</feature>
<dbReference type="Proteomes" id="UP000246991">
    <property type="component" value="Unassembled WGS sequence"/>
</dbReference>
<keyword evidence="2" id="KW-0812">Transmembrane</keyword>
<organism evidence="3 4">
    <name type="scientific">Tuber magnatum</name>
    <name type="common">white Piedmont truffle</name>
    <dbReference type="NCBI Taxonomy" id="42249"/>
    <lineage>
        <taxon>Eukaryota</taxon>
        <taxon>Fungi</taxon>
        <taxon>Dikarya</taxon>
        <taxon>Ascomycota</taxon>
        <taxon>Pezizomycotina</taxon>
        <taxon>Pezizomycetes</taxon>
        <taxon>Pezizales</taxon>
        <taxon>Tuberaceae</taxon>
        <taxon>Tuber</taxon>
    </lineage>
</organism>
<evidence type="ECO:0000256" key="1">
    <source>
        <dbReference type="SAM" id="MobiDB-lite"/>
    </source>
</evidence>
<feature type="compositionally biased region" description="Gly residues" evidence="1">
    <location>
        <begin position="37"/>
        <end position="56"/>
    </location>
</feature>
<feature type="region of interest" description="Disordered" evidence="1">
    <location>
        <begin position="29"/>
        <end position="56"/>
    </location>
</feature>
<gene>
    <name evidence="3" type="ORF">C7212DRAFT_342163</name>
</gene>
<feature type="transmembrane region" description="Helical" evidence="2">
    <location>
        <begin position="212"/>
        <end position="236"/>
    </location>
</feature>